<keyword evidence="4" id="KW-1185">Reference proteome</keyword>
<proteinExistence type="predicted"/>
<accession>A0ABW7Z4C7</accession>
<dbReference type="PANTHER" id="PTHR23150">
    <property type="entry name" value="SULFATASE MODIFYING FACTOR 1, 2"/>
    <property type="match status" value="1"/>
</dbReference>
<dbReference type="InterPro" id="IPR016187">
    <property type="entry name" value="CTDL_fold"/>
</dbReference>
<dbReference type="EMBL" id="JBITGY010000011">
    <property type="protein sequence ID" value="MFI6503011.1"/>
    <property type="molecule type" value="Genomic_DNA"/>
</dbReference>
<dbReference type="InterPro" id="IPR005532">
    <property type="entry name" value="SUMF_dom"/>
</dbReference>
<feature type="compositionally biased region" description="Gly residues" evidence="1">
    <location>
        <begin position="51"/>
        <end position="61"/>
    </location>
</feature>
<organism evidence="3 4">
    <name type="scientific">Nonomuraea typhae</name>
    <dbReference type="NCBI Taxonomy" id="2603600"/>
    <lineage>
        <taxon>Bacteria</taxon>
        <taxon>Bacillati</taxon>
        <taxon>Actinomycetota</taxon>
        <taxon>Actinomycetes</taxon>
        <taxon>Streptosporangiales</taxon>
        <taxon>Streptosporangiaceae</taxon>
        <taxon>Nonomuraea</taxon>
    </lineage>
</organism>
<dbReference type="RefSeq" id="WP_397088745.1">
    <property type="nucleotide sequence ID" value="NZ_JBITGY010000011.1"/>
</dbReference>
<feature type="domain" description="Sulfatase-modifying factor enzyme-like" evidence="2">
    <location>
        <begin position="19"/>
        <end position="245"/>
    </location>
</feature>
<dbReference type="InterPro" id="IPR042095">
    <property type="entry name" value="SUMF_sf"/>
</dbReference>
<name>A0ABW7Z4C7_9ACTN</name>
<dbReference type="Gene3D" id="3.90.1580.10">
    <property type="entry name" value="paralog of FGE (formylglycine-generating enzyme)"/>
    <property type="match status" value="1"/>
</dbReference>
<dbReference type="InterPro" id="IPR051043">
    <property type="entry name" value="Sulfatase_Mod_Factor_Kinase"/>
</dbReference>
<evidence type="ECO:0000259" key="2">
    <source>
        <dbReference type="Pfam" id="PF03781"/>
    </source>
</evidence>
<dbReference type="PANTHER" id="PTHR23150:SF19">
    <property type="entry name" value="FORMYLGLYCINE-GENERATING ENZYME"/>
    <property type="match status" value="1"/>
</dbReference>
<dbReference type="Proteomes" id="UP001612741">
    <property type="component" value="Unassembled WGS sequence"/>
</dbReference>
<reference evidence="3 4" key="1">
    <citation type="submission" date="2024-10" db="EMBL/GenBank/DDBJ databases">
        <title>The Natural Products Discovery Center: Release of the First 8490 Sequenced Strains for Exploring Actinobacteria Biosynthetic Diversity.</title>
        <authorList>
            <person name="Kalkreuter E."/>
            <person name="Kautsar S.A."/>
            <person name="Yang D."/>
            <person name="Bader C.D."/>
            <person name="Teijaro C.N."/>
            <person name="Fluegel L."/>
            <person name="Davis C.M."/>
            <person name="Simpson J.R."/>
            <person name="Lauterbach L."/>
            <person name="Steele A.D."/>
            <person name="Gui C."/>
            <person name="Meng S."/>
            <person name="Li G."/>
            <person name="Viehrig K."/>
            <person name="Ye F."/>
            <person name="Su P."/>
            <person name="Kiefer A.F."/>
            <person name="Nichols A."/>
            <person name="Cepeda A.J."/>
            <person name="Yan W."/>
            <person name="Fan B."/>
            <person name="Jiang Y."/>
            <person name="Adhikari A."/>
            <person name="Zheng C.-J."/>
            <person name="Schuster L."/>
            <person name="Cowan T.M."/>
            <person name="Smanski M.J."/>
            <person name="Chevrette M.G."/>
            <person name="De Carvalho L.P.S."/>
            <person name="Shen B."/>
        </authorList>
    </citation>
    <scope>NUCLEOTIDE SEQUENCE [LARGE SCALE GENOMIC DNA]</scope>
    <source>
        <strain evidence="3 4">NPDC050545</strain>
    </source>
</reference>
<feature type="region of interest" description="Disordered" evidence="1">
    <location>
        <begin position="51"/>
        <end position="98"/>
    </location>
</feature>
<gene>
    <name evidence="3" type="ORF">ACIBG2_36915</name>
</gene>
<dbReference type="Pfam" id="PF03781">
    <property type="entry name" value="FGE-sulfatase"/>
    <property type="match status" value="1"/>
</dbReference>
<evidence type="ECO:0000313" key="3">
    <source>
        <dbReference type="EMBL" id="MFI6503011.1"/>
    </source>
</evidence>
<comment type="caution">
    <text evidence="3">The sequence shown here is derived from an EMBL/GenBank/DDBJ whole genome shotgun (WGS) entry which is preliminary data.</text>
</comment>
<protein>
    <submittedName>
        <fullName evidence="3">Formylglycine-generating enzyme family protein</fullName>
    </submittedName>
</protein>
<dbReference type="SUPFAM" id="SSF56436">
    <property type="entry name" value="C-type lectin-like"/>
    <property type="match status" value="1"/>
</dbReference>
<sequence length="253" mass="27524">MADVPAGRIFLRDEGTGAYWKAEVPAFRLAVHQVTRAQYAAVLGLAQDGHAPGGHAPGGRAHGGRAQDGCVPGGRAPGGRPPDGRARGGRAQGGRERWPVTEVSWPEAVAFCDLLSLAEGLRPYYRTGAGDGYRLPTEAEWEHACRAGTTGERYGELDAIAWHRGNSGGASHEVGTRQPNAWGLHDMIGNVWEWCWDLYDPARYGEYRVFRGGGWLDPPRGCRASARRRSHPSFHIDDLGFRVARSVSWCRAG</sequence>
<evidence type="ECO:0000313" key="4">
    <source>
        <dbReference type="Proteomes" id="UP001612741"/>
    </source>
</evidence>
<evidence type="ECO:0000256" key="1">
    <source>
        <dbReference type="SAM" id="MobiDB-lite"/>
    </source>
</evidence>